<dbReference type="PROSITE" id="PS51462">
    <property type="entry name" value="NUDIX"/>
    <property type="match status" value="1"/>
</dbReference>
<evidence type="ECO:0000313" key="6">
    <source>
        <dbReference type="Proteomes" id="UP001143372"/>
    </source>
</evidence>
<dbReference type="AlphaFoldDB" id="A0A9W6J2E5"/>
<evidence type="ECO:0000256" key="3">
    <source>
        <dbReference type="RuleBase" id="RU003476"/>
    </source>
</evidence>
<keyword evidence="6" id="KW-1185">Reference proteome</keyword>
<dbReference type="Gene3D" id="3.90.79.10">
    <property type="entry name" value="Nucleoside Triphosphate Pyrophosphohydrolase"/>
    <property type="match status" value="1"/>
</dbReference>
<evidence type="ECO:0000256" key="2">
    <source>
        <dbReference type="ARBA" id="ARBA00022801"/>
    </source>
</evidence>
<evidence type="ECO:0000256" key="1">
    <source>
        <dbReference type="ARBA" id="ARBA00001946"/>
    </source>
</evidence>
<name>A0A9W6J2E5_9HYPH</name>
<comment type="cofactor">
    <cofactor evidence="1">
        <name>Mg(2+)</name>
        <dbReference type="ChEBI" id="CHEBI:18420"/>
    </cofactor>
</comment>
<reference evidence="5" key="2">
    <citation type="submission" date="2023-01" db="EMBL/GenBank/DDBJ databases">
        <authorList>
            <person name="Sun Q."/>
            <person name="Evtushenko L."/>
        </authorList>
    </citation>
    <scope>NUCLEOTIDE SEQUENCE</scope>
    <source>
        <strain evidence="5">VKM B-2347</strain>
    </source>
</reference>
<dbReference type="InterPro" id="IPR020084">
    <property type="entry name" value="NUDIX_hydrolase_CS"/>
</dbReference>
<reference evidence="5" key="1">
    <citation type="journal article" date="2014" name="Int. J. Syst. Evol. Microbiol.">
        <title>Complete genome sequence of Corynebacterium casei LMG S-19264T (=DSM 44701T), isolated from a smear-ripened cheese.</title>
        <authorList>
            <consortium name="US DOE Joint Genome Institute (JGI-PGF)"/>
            <person name="Walter F."/>
            <person name="Albersmeier A."/>
            <person name="Kalinowski J."/>
            <person name="Ruckert C."/>
        </authorList>
    </citation>
    <scope>NUCLEOTIDE SEQUENCE</scope>
    <source>
        <strain evidence="5">VKM B-2347</strain>
    </source>
</reference>
<protein>
    <recommendedName>
        <fullName evidence="4">Nudix hydrolase domain-containing protein</fullName>
    </recommendedName>
</protein>
<sequence>MTQQSDDRLRPARPLLAASVACFRDGAVLLARRGRAPSKGLWSLPGGLVEIGETAADAAARELFEETGAQAEIFDLVDVVEVIRRDADGAVERHVVILVHVGRWTEGEPRPGPEAEEVAWVAPADVAALDVTDGLAEIVARAAEMAL</sequence>
<accession>A0A9W6J2E5</accession>
<feature type="domain" description="Nudix hydrolase" evidence="4">
    <location>
        <begin position="13"/>
        <end position="144"/>
    </location>
</feature>
<dbReference type="EMBL" id="BSFI01000007">
    <property type="protein sequence ID" value="GLK68138.1"/>
    <property type="molecule type" value="Genomic_DNA"/>
</dbReference>
<comment type="similarity">
    <text evidence="3">Belongs to the Nudix hydrolase family.</text>
</comment>
<dbReference type="SUPFAM" id="SSF55811">
    <property type="entry name" value="Nudix"/>
    <property type="match status" value="1"/>
</dbReference>
<dbReference type="PROSITE" id="PS00893">
    <property type="entry name" value="NUDIX_BOX"/>
    <property type="match status" value="1"/>
</dbReference>
<dbReference type="InterPro" id="IPR015797">
    <property type="entry name" value="NUDIX_hydrolase-like_dom_sf"/>
</dbReference>
<dbReference type="Proteomes" id="UP001143372">
    <property type="component" value="Unassembled WGS sequence"/>
</dbReference>
<gene>
    <name evidence="5" type="ORF">GCM10008179_17760</name>
</gene>
<dbReference type="RefSeq" id="WP_271168364.1">
    <property type="nucleotide sequence ID" value="NZ_BSFI01000007.1"/>
</dbReference>
<proteinExistence type="inferred from homology"/>
<dbReference type="InterPro" id="IPR000086">
    <property type="entry name" value="NUDIX_hydrolase_dom"/>
</dbReference>
<dbReference type="CDD" id="cd04673">
    <property type="entry name" value="NUDIX_ADPRase"/>
    <property type="match status" value="1"/>
</dbReference>
<dbReference type="Pfam" id="PF00293">
    <property type="entry name" value="NUDIX"/>
    <property type="match status" value="1"/>
</dbReference>
<dbReference type="InterPro" id="IPR020476">
    <property type="entry name" value="Nudix_hydrolase"/>
</dbReference>
<organism evidence="5 6">
    <name type="scientific">Hansschlegelia plantiphila</name>
    <dbReference type="NCBI Taxonomy" id="374655"/>
    <lineage>
        <taxon>Bacteria</taxon>
        <taxon>Pseudomonadati</taxon>
        <taxon>Pseudomonadota</taxon>
        <taxon>Alphaproteobacteria</taxon>
        <taxon>Hyphomicrobiales</taxon>
        <taxon>Methylopilaceae</taxon>
        <taxon>Hansschlegelia</taxon>
    </lineage>
</organism>
<dbReference type="PANTHER" id="PTHR43736">
    <property type="entry name" value="ADP-RIBOSE PYROPHOSPHATASE"/>
    <property type="match status" value="1"/>
</dbReference>
<dbReference type="PANTHER" id="PTHR43736:SF1">
    <property type="entry name" value="DIHYDRONEOPTERIN TRIPHOSPHATE DIPHOSPHATASE"/>
    <property type="match status" value="1"/>
</dbReference>
<keyword evidence="2 3" id="KW-0378">Hydrolase</keyword>
<dbReference type="GO" id="GO:0016787">
    <property type="term" value="F:hydrolase activity"/>
    <property type="evidence" value="ECO:0007669"/>
    <property type="project" value="UniProtKB-KW"/>
</dbReference>
<evidence type="ECO:0000259" key="4">
    <source>
        <dbReference type="PROSITE" id="PS51462"/>
    </source>
</evidence>
<comment type="caution">
    <text evidence="5">The sequence shown here is derived from an EMBL/GenBank/DDBJ whole genome shotgun (WGS) entry which is preliminary data.</text>
</comment>
<dbReference type="PRINTS" id="PR00502">
    <property type="entry name" value="NUDIXFAMILY"/>
</dbReference>
<evidence type="ECO:0000313" key="5">
    <source>
        <dbReference type="EMBL" id="GLK68138.1"/>
    </source>
</evidence>